<evidence type="ECO:0000313" key="4">
    <source>
        <dbReference type="EMBL" id="HIW02438.1"/>
    </source>
</evidence>
<dbReference type="AlphaFoldDB" id="A0A9D1Q019"/>
<dbReference type="InterPro" id="IPR009081">
    <property type="entry name" value="PP-bd_ACP"/>
</dbReference>
<dbReference type="InterPro" id="IPR036736">
    <property type="entry name" value="ACP-like_sf"/>
</dbReference>
<comment type="caution">
    <text evidence="4">The sequence shown here is derived from an EMBL/GenBank/DDBJ whole genome shotgun (WGS) entry which is preliminary data.</text>
</comment>
<dbReference type="Gene3D" id="1.10.1200.10">
    <property type="entry name" value="ACP-like"/>
    <property type="match status" value="1"/>
</dbReference>
<dbReference type="Pfam" id="PF00550">
    <property type="entry name" value="PP-binding"/>
    <property type="match status" value="1"/>
</dbReference>
<accession>A0A9D1Q019</accession>
<protein>
    <submittedName>
        <fullName evidence="4">Acyl carrier protein</fullName>
    </submittedName>
</protein>
<gene>
    <name evidence="4" type="ORF">H9892_03780</name>
</gene>
<evidence type="ECO:0000259" key="3">
    <source>
        <dbReference type="PROSITE" id="PS50075"/>
    </source>
</evidence>
<name>A0A9D1Q019_9FIRM</name>
<keyword evidence="2" id="KW-0597">Phosphoprotein</keyword>
<evidence type="ECO:0000256" key="2">
    <source>
        <dbReference type="ARBA" id="ARBA00022553"/>
    </source>
</evidence>
<proteinExistence type="predicted"/>
<sequence>MDAKQREIADKIKKILVDNLRLPEEDLTDDAKLFGDDIGLDSVDSLEIIAGIDQEFGVSMMGVDREHFQTIETLSKYVMDNLDK</sequence>
<organism evidence="4 5">
    <name type="scientific">Candidatus Protoclostridium stercorigallinarum</name>
    <dbReference type="NCBI Taxonomy" id="2838741"/>
    <lineage>
        <taxon>Bacteria</taxon>
        <taxon>Bacillati</taxon>
        <taxon>Bacillota</taxon>
        <taxon>Clostridia</taxon>
        <taxon>Candidatus Protoclostridium</taxon>
    </lineage>
</organism>
<feature type="domain" description="Carrier" evidence="3">
    <location>
        <begin position="6"/>
        <end position="82"/>
    </location>
</feature>
<dbReference type="Proteomes" id="UP000823990">
    <property type="component" value="Unassembled WGS sequence"/>
</dbReference>
<dbReference type="PROSITE" id="PS50075">
    <property type="entry name" value="CARRIER"/>
    <property type="match status" value="1"/>
</dbReference>
<dbReference type="SUPFAM" id="SSF47336">
    <property type="entry name" value="ACP-like"/>
    <property type="match status" value="1"/>
</dbReference>
<dbReference type="EMBL" id="DXHS01000065">
    <property type="protein sequence ID" value="HIW02438.1"/>
    <property type="molecule type" value="Genomic_DNA"/>
</dbReference>
<dbReference type="PROSITE" id="PS00012">
    <property type="entry name" value="PHOSPHOPANTETHEINE"/>
    <property type="match status" value="1"/>
</dbReference>
<reference evidence="4" key="1">
    <citation type="journal article" date="2021" name="PeerJ">
        <title>Extensive microbial diversity within the chicken gut microbiome revealed by metagenomics and culture.</title>
        <authorList>
            <person name="Gilroy R."/>
            <person name="Ravi A."/>
            <person name="Getino M."/>
            <person name="Pursley I."/>
            <person name="Horton D.L."/>
            <person name="Alikhan N.F."/>
            <person name="Baker D."/>
            <person name="Gharbi K."/>
            <person name="Hall N."/>
            <person name="Watson M."/>
            <person name="Adriaenssens E.M."/>
            <person name="Foster-Nyarko E."/>
            <person name="Jarju S."/>
            <person name="Secka A."/>
            <person name="Antonio M."/>
            <person name="Oren A."/>
            <person name="Chaudhuri R.R."/>
            <person name="La Ragione R."/>
            <person name="Hildebrand F."/>
            <person name="Pallen M.J."/>
        </authorList>
    </citation>
    <scope>NUCLEOTIDE SEQUENCE</scope>
    <source>
        <strain evidence="4">12435</strain>
    </source>
</reference>
<dbReference type="InterPro" id="IPR006162">
    <property type="entry name" value="Ppantetheine_attach_site"/>
</dbReference>
<keyword evidence="1" id="KW-0596">Phosphopantetheine</keyword>
<evidence type="ECO:0000256" key="1">
    <source>
        <dbReference type="ARBA" id="ARBA00022450"/>
    </source>
</evidence>
<evidence type="ECO:0000313" key="5">
    <source>
        <dbReference type="Proteomes" id="UP000823990"/>
    </source>
</evidence>
<reference evidence="4" key="2">
    <citation type="submission" date="2021-04" db="EMBL/GenBank/DDBJ databases">
        <authorList>
            <person name="Gilroy R."/>
        </authorList>
    </citation>
    <scope>NUCLEOTIDE SEQUENCE</scope>
    <source>
        <strain evidence="4">12435</strain>
    </source>
</reference>